<dbReference type="GO" id="GO:0000166">
    <property type="term" value="F:nucleotide binding"/>
    <property type="evidence" value="ECO:0007669"/>
    <property type="project" value="InterPro"/>
</dbReference>
<dbReference type="InterPro" id="IPR055170">
    <property type="entry name" value="GFO_IDH_MocA-like_dom"/>
</dbReference>
<dbReference type="PANTHER" id="PTHR43249">
    <property type="entry name" value="UDP-N-ACETYL-2-AMINO-2-DEOXY-D-GLUCURONATE OXIDASE"/>
    <property type="match status" value="1"/>
</dbReference>
<evidence type="ECO:0000313" key="3">
    <source>
        <dbReference type="EMBL" id="ETA82371.1"/>
    </source>
</evidence>
<dbReference type="SUPFAM" id="SSF55347">
    <property type="entry name" value="Glyceraldehyde-3-phosphate dehydrogenase-like, C-terminal domain"/>
    <property type="match status" value="1"/>
</dbReference>
<dbReference type="PANTHER" id="PTHR43249:SF1">
    <property type="entry name" value="D-GLUCOSIDE 3-DEHYDROGENASE"/>
    <property type="match status" value="1"/>
</dbReference>
<dbReference type="Pfam" id="PF01408">
    <property type="entry name" value="GFO_IDH_MocA"/>
    <property type="match status" value="1"/>
</dbReference>
<evidence type="ECO:0000259" key="1">
    <source>
        <dbReference type="Pfam" id="PF01408"/>
    </source>
</evidence>
<proteinExistence type="predicted"/>
<dbReference type="Pfam" id="PF22725">
    <property type="entry name" value="GFO_IDH_MocA_C3"/>
    <property type="match status" value="1"/>
</dbReference>
<evidence type="ECO:0000259" key="2">
    <source>
        <dbReference type="Pfam" id="PF22725"/>
    </source>
</evidence>
<keyword evidence="4" id="KW-1185">Reference proteome</keyword>
<feature type="domain" description="Gfo/Idh/MocA-like oxidoreductase N-terminal" evidence="1">
    <location>
        <begin position="2"/>
        <end position="112"/>
    </location>
</feature>
<gene>
    <name evidence="3" type="ORF">T472_0201495</name>
</gene>
<accession>V7IAN9</accession>
<organism evidence="3 4">
    <name type="scientific">Youngiibacter fragilis 232.1</name>
    <dbReference type="NCBI Taxonomy" id="994573"/>
    <lineage>
        <taxon>Bacteria</taxon>
        <taxon>Bacillati</taxon>
        <taxon>Bacillota</taxon>
        <taxon>Clostridia</taxon>
        <taxon>Eubacteriales</taxon>
        <taxon>Clostridiaceae</taxon>
        <taxon>Youngiibacter</taxon>
    </lineage>
</organism>
<dbReference type="STRING" id="994573.T472_0201495"/>
<dbReference type="SUPFAM" id="SSF51735">
    <property type="entry name" value="NAD(P)-binding Rossmann-fold domains"/>
    <property type="match status" value="1"/>
</dbReference>
<dbReference type="Gene3D" id="3.40.50.720">
    <property type="entry name" value="NAD(P)-binding Rossmann-like Domain"/>
    <property type="match status" value="1"/>
</dbReference>
<dbReference type="eggNOG" id="COG0673">
    <property type="taxonomic scope" value="Bacteria"/>
</dbReference>
<feature type="domain" description="GFO/IDH/MocA-like oxidoreductase" evidence="2">
    <location>
        <begin position="128"/>
        <end position="249"/>
    </location>
</feature>
<dbReference type="InterPro" id="IPR036291">
    <property type="entry name" value="NAD(P)-bd_dom_sf"/>
</dbReference>
<dbReference type="Gene3D" id="3.30.360.10">
    <property type="entry name" value="Dihydrodipicolinate Reductase, domain 2"/>
    <property type="match status" value="1"/>
</dbReference>
<dbReference type="InterPro" id="IPR000683">
    <property type="entry name" value="Gfo/Idh/MocA-like_OxRdtase_N"/>
</dbReference>
<dbReference type="EMBL" id="AXUN02000022">
    <property type="protein sequence ID" value="ETA82371.1"/>
    <property type="molecule type" value="Genomic_DNA"/>
</dbReference>
<protein>
    <submittedName>
        <fullName evidence="3">Lipopolysaccharide biosynthesis protein</fullName>
    </submittedName>
</protein>
<dbReference type="Proteomes" id="UP000017747">
    <property type="component" value="Unassembled WGS sequence"/>
</dbReference>
<reference evidence="3 4" key="1">
    <citation type="journal article" date="2014" name="Genome Announc.">
        <title>Genome Sequence of Youngiibacter fragilis, the Type Strain of the Genus Youngiibacter.</title>
        <authorList>
            <person name="Wawrik C.B."/>
            <person name="Callaghan A.V."/>
            <person name="Stamps B.W."/>
            <person name="Wawrik B."/>
        </authorList>
    </citation>
    <scope>NUCLEOTIDE SEQUENCE [LARGE SCALE GENOMIC DNA]</scope>
    <source>
        <strain evidence="3 4">232.1</strain>
    </source>
</reference>
<dbReference type="PATRIC" id="fig|994573.3.peg.280"/>
<evidence type="ECO:0000313" key="4">
    <source>
        <dbReference type="Proteomes" id="UP000017747"/>
    </source>
</evidence>
<dbReference type="InterPro" id="IPR052515">
    <property type="entry name" value="Gfo/Idh/MocA_Oxidoreductase"/>
</dbReference>
<comment type="caution">
    <text evidence="3">The sequence shown here is derived from an EMBL/GenBank/DDBJ whole genome shotgun (WGS) entry which is preliminary data.</text>
</comment>
<sequence>MLKVAIAGLGEISQIHLAAIRELEKVQVTAVCDIDESRLVEFENVNRYSSLEEMLDSEVLDVVHICLPHYLHLDATRQCLLKGINVFLEKPPGLDYRDARVLADLEESSVKKVCLCLQNRLNPTTMALLERLESKEAGEAVGIKALVPWYRPAEYYKSKPWRGTMRYAGGGLMINQAVHTLDIMQLIGGTPDRISALAGNLLDYTMEVEDTVAANIHFKNGIRAFFMGTNASYTNSSVDIEVFCEAGRYVLRDSSLKYFGNDSHEELIVTDVVPSGYKFYYGKSHKDLIEKFYKAIENNTDDYIHAKEGLASMAIIDGIRKAAEEHREINMEEII</sequence>
<dbReference type="AlphaFoldDB" id="V7IAN9"/>
<name>V7IAN9_9CLOT</name>